<dbReference type="InterPro" id="IPR051783">
    <property type="entry name" value="NAD(P)-dependent_oxidoreduct"/>
</dbReference>
<dbReference type="EMBL" id="SEOQ01000213">
    <property type="protein sequence ID" value="TFY66852.1"/>
    <property type="molecule type" value="Genomic_DNA"/>
</dbReference>
<dbReference type="SUPFAM" id="SSF51735">
    <property type="entry name" value="NAD(P)-binding Rossmann-fold domains"/>
    <property type="match status" value="1"/>
</dbReference>
<dbReference type="AlphaFoldDB" id="A0A4Y9YX82"/>
<evidence type="ECO:0000256" key="1">
    <source>
        <dbReference type="SAM" id="MobiDB-lite"/>
    </source>
</evidence>
<dbReference type="InterPro" id="IPR008030">
    <property type="entry name" value="NmrA-like"/>
</dbReference>
<accession>A0A4Y9YX82</accession>
<dbReference type="Pfam" id="PF05368">
    <property type="entry name" value="NmrA"/>
    <property type="match status" value="1"/>
</dbReference>
<sequence length="428" mass="47088">MERMFEGYCLQTLLHTLVETATTGDKLQPPPSRAEEDSRRPRPRGHSSGNFRDHLLREFNPKPLDQYHDLDDYPVVTDMYSNRALSLLMMPPRIFMLGATGYLGSEFLVLLAHTFPGYPVVALLREPTSQRIAALSAIHPNITAVEGTLDSGDVIQRQAAEADIVINAASSDHSPSVKAILQGLEKSSLARPGQPPLYIHVSGCGIVSDDARGEPVEHVQEWSDIGLDLNKCPPTNMHLECDIPITKAGTRTDVPIRTIILYPGQIYGVGEGIQKTTLWLRIFLDMTKKVGHAGTWGPGANSMNNIHVRDAAEGMLVVLKAALEGKADEGAEGHYFLTSMERKVSYREWTQVFGDILHTKGIIKEAGTRPMPPEVVEPLGHYGWSLLGGNQFTKPERLARLGWVPKHSAELSLLDSLPAAIDVALEEF</sequence>
<dbReference type="Gene3D" id="3.40.50.720">
    <property type="entry name" value="NAD(P)-binding Rossmann-like Domain"/>
    <property type="match status" value="1"/>
</dbReference>
<proteinExistence type="predicted"/>
<evidence type="ECO:0000313" key="3">
    <source>
        <dbReference type="EMBL" id="TFY66852.1"/>
    </source>
</evidence>
<feature type="domain" description="NmrA-like" evidence="2">
    <location>
        <begin position="93"/>
        <end position="170"/>
    </location>
</feature>
<dbReference type="GO" id="GO:0005737">
    <property type="term" value="C:cytoplasm"/>
    <property type="evidence" value="ECO:0007669"/>
    <property type="project" value="TreeGrafter"/>
</dbReference>
<gene>
    <name evidence="3" type="ORF">EVG20_g4234</name>
</gene>
<reference evidence="3 4" key="1">
    <citation type="submission" date="2019-02" db="EMBL/GenBank/DDBJ databases">
        <title>Genome sequencing of the rare red list fungi Dentipellis fragilis.</title>
        <authorList>
            <person name="Buettner E."/>
            <person name="Kellner H."/>
        </authorList>
    </citation>
    <scope>NUCLEOTIDE SEQUENCE [LARGE SCALE GENOMIC DNA]</scope>
    <source>
        <strain evidence="3 4">DSM 105465</strain>
    </source>
</reference>
<dbReference type="STRING" id="205917.A0A4Y9YX82"/>
<organism evidence="3 4">
    <name type="scientific">Dentipellis fragilis</name>
    <dbReference type="NCBI Taxonomy" id="205917"/>
    <lineage>
        <taxon>Eukaryota</taxon>
        <taxon>Fungi</taxon>
        <taxon>Dikarya</taxon>
        <taxon>Basidiomycota</taxon>
        <taxon>Agaricomycotina</taxon>
        <taxon>Agaricomycetes</taxon>
        <taxon>Russulales</taxon>
        <taxon>Hericiaceae</taxon>
        <taxon>Dentipellis</taxon>
    </lineage>
</organism>
<comment type="caution">
    <text evidence="3">The sequence shown here is derived from an EMBL/GenBank/DDBJ whole genome shotgun (WGS) entry which is preliminary data.</text>
</comment>
<dbReference type="InterPro" id="IPR036291">
    <property type="entry name" value="NAD(P)-bd_dom_sf"/>
</dbReference>
<evidence type="ECO:0000313" key="4">
    <source>
        <dbReference type="Proteomes" id="UP000298327"/>
    </source>
</evidence>
<dbReference type="PANTHER" id="PTHR48079">
    <property type="entry name" value="PROTEIN YEEZ"/>
    <property type="match status" value="1"/>
</dbReference>
<evidence type="ECO:0000259" key="2">
    <source>
        <dbReference type="Pfam" id="PF05368"/>
    </source>
</evidence>
<dbReference type="GO" id="GO:0004029">
    <property type="term" value="F:aldehyde dehydrogenase (NAD+) activity"/>
    <property type="evidence" value="ECO:0007669"/>
    <property type="project" value="TreeGrafter"/>
</dbReference>
<name>A0A4Y9YX82_9AGAM</name>
<keyword evidence="4" id="KW-1185">Reference proteome</keyword>
<dbReference type="OrthoDB" id="2130169at2759"/>
<dbReference type="Proteomes" id="UP000298327">
    <property type="component" value="Unassembled WGS sequence"/>
</dbReference>
<protein>
    <recommendedName>
        <fullName evidence="2">NmrA-like domain-containing protein</fullName>
    </recommendedName>
</protein>
<dbReference type="PANTHER" id="PTHR48079:SF6">
    <property type="entry name" value="NAD(P)-BINDING DOMAIN-CONTAINING PROTEIN-RELATED"/>
    <property type="match status" value="1"/>
</dbReference>
<feature type="region of interest" description="Disordered" evidence="1">
    <location>
        <begin position="21"/>
        <end position="54"/>
    </location>
</feature>